<gene>
    <name evidence="3" type="ORF">K678_16190</name>
</gene>
<accession>S9S6Y4</accession>
<evidence type="ECO:0008006" key="5">
    <source>
        <dbReference type="Google" id="ProtNLM"/>
    </source>
</evidence>
<reference evidence="3 4" key="1">
    <citation type="submission" date="2013-04" db="EMBL/GenBank/DDBJ databases">
        <authorList>
            <person name="Kuznetsov B."/>
            <person name="Ivanovsky R."/>
        </authorList>
    </citation>
    <scope>NUCLEOTIDE SEQUENCE [LARGE SCALE GENOMIC DNA]</scope>
    <source>
        <strain evidence="3 4">MGU-K5</strain>
    </source>
</reference>
<evidence type="ECO:0000313" key="3">
    <source>
        <dbReference type="EMBL" id="EPY00424.1"/>
    </source>
</evidence>
<feature type="signal peptide" evidence="2">
    <location>
        <begin position="1"/>
        <end position="21"/>
    </location>
</feature>
<dbReference type="Proteomes" id="UP000015350">
    <property type="component" value="Unassembled WGS sequence"/>
</dbReference>
<comment type="caution">
    <text evidence="3">The sequence shown here is derived from an EMBL/GenBank/DDBJ whole genome shotgun (WGS) entry which is preliminary data.</text>
</comment>
<dbReference type="EMBL" id="AQPH01000096">
    <property type="protein sequence ID" value="EPY00424.1"/>
    <property type="molecule type" value="Genomic_DNA"/>
</dbReference>
<evidence type="ECO:0000256" key="2">
    <source>
        <dbReference type="SAM" id="SignalP"/>
    </source>
</evidence>
<protein>
    <recommendedName>
        <fullName evidence="5">Glycine-zipper-containing OmpA-like membrane domain-containing protein</fullName>
    </recommendedName>
</protein>
<dbReference type="RefSeq" id="WP_021133517.1">
    <property type="nucleotide sequence ID" value="NZ_AQPH01000096.1"/>
</dbReference>
<keyword evidence="2" id="KW-0732">Signal</keyword>
<dbReference type="PROSITE" id="PS51257">
    <property type="entry name" value="PROKAR_LIPOPROTEIN"/>
    <property type="match status" value="1"/>
</dbReference>
<feature type="chain" id="PRO_5004556346" description="Glycine-zipper-containing OmpA-like membrane domain-containing protein" evidence="2">
    <location>
        <begin position="22"/>
        <end position="211"/>
    </location>
</feature>
<organism evidence="3 4">
    <name type="scientific">Magnetospirillum fulvum MGU-K5</name>
    <dbReference type="NCBI Taxonomy" id="1316936"/>
    <lineage>
        <taxon>Bacteria</taxon>
        <taxon>Pseudomonadati</taxon>
        <taxon>Pseudomonadota</taxon>
        <taxon>Alphaproteobacteria</taxon>
        <taxon>Rhodospirillales</taxon>
        <taxon>Rhodospirillaceae</taxon>
        <taxon>Magnetospirillum</taxon>
    </lineage>
</organism>
<evidence type="ECO:0000313" key="4">
    <source>
        <dbReference type="Proteomes" id="UP000015350"/>
    </source>
</evidence>
<dbReference type="eggNOG" id="ENOG5032S0D">
    <property type="taxonomic scope" value="Bacteria"/>
</dbReference>
<name>S9S6Y4_MAGFU</name>
<evidence type="ECO:0000256" key="1">
    <source>
        <dbReference type="SAM" id="MobiDB-lite"/>
    </source>
</evidence>
<sequence length="211" mass="20982">MRPIKSVAFTISAVLALSGCAATPLGPRVQVMPAANKPFEVFRMEQAECKQYAADQVNGQSDSANERALGAALVGGALGAGLGAAVGGGRGAAIGAASGGVVGTAVGASSSQHRQGGIQQEYDNAYSQCMYAKGNQVVQPVQTVVHPVVVYPQPAQVIYAPPPGAYYAVPPAPTYYYAPPPGAAVAVPPPGTPAPPPAAAAPPSGTPAPQP</sequence>
<feature type="region of interest" description="Disordered" evidence="1">
    <location>
        <begin position="186"/>
        <end position="211"/>
    </location>
</feature>
<dbReference type="AlphaFoldDB" id="S9S6Y4"/>
<dbReference type="STRING" id="1316936.K678_16190"/>
<proteinExistence type="predicted"/>